<dbReference type="AlphaFoldDB" id="A0A1I3KSM8"/>
<organism evidence="5 6">
    <name type="scientific">Aquamicrobium aerolatum DSM 21857</name>
    <dbReference type="NCBI Taxonomy" id="1121003"/>
    <lineage>
        <taxon>Bacteria</taxon>
        <taxon>Pseudomonadati</taxon>
        <taxon>Pseudomonadota</taxon>
        <taxon>Alphaproteobacteria</taxon>
        <taxon>Hyphomicrobiales</taxon>
        <taxon>Phyllobacteriaceae</taxon>
        <taxon>Aerobium</taxon>
    </lineage>
</organism>
<accession>A0A1I3KSM8</accession>
<dbReference type="GO" id="GO:0008173">
    <property type="term" value="F:RNA methyltransferase activity"/>
    <property type="evidence" value="ECO:0007669"/>
    <property type="project" value="InterPro"/>
</dbReference>
<reference evidence="6" key="1">
    <citation type="submission" date="2016-10" db="EMBL/GenBank/DDBJ databases">
        <authorList>
            <person name="Varghese N."/>
            <person name="Submissions S."/>
        </authorList>
    </citation>
    <scope>NUCLEOTIDE SEQUENCE [LARGE SCALE GENOMIC DNA]</scope>
    <source>
        <strain evidence="6">DSM 21857</strain>
    </source>
</reference>
<dbReference type="InterPro" id="IPR029026">
    <property type="entry name" value="tRNA_m1G_MTases_N"/>
</dbReference>
<dbReference type="SUPFAM" id="SSF75217">
    <property type="entry name" value="alpha/beta knot"/>
    <property type="match status" value="1"/>
</dbReference>
<feature type="compositionally biased region" description="Basic and acidic residues" evidence="3">
    <location>
        <begin position="64"/>
        <end position="76"/>
    </location>
</feature>
<dbReference type="Proteomes" id="UP000242763">
    <property type="component" value="Unassembled WGS sequence"/>
</dbReference>
<proteinExistence type="predicted"/>
<dbReference type="InterPro" id="IPR001537">
    <property type="entry name" value="SpoU_MeTrfase"/>
</dbReference>
<feature type="region of interest" description="Disordered" evidence="3">
    <location>
        <begin position="64"/>
        <end position="100"/>
    </location>
</feature>
<keyword evidence="6" id="KW-1185">Reference proteome</keyword>
<dbReference type="PANTHER" id="PTHR46429:SF1">
    <property type="entry name" value="23S RRNA (GUANOSINE-2'-O-)-METHYLTRANSFERASE RLMB"/>
    <property type="match status" value="1"/>
</dbReference>
<evidence type="ECO:0000313" key="6">
    <source>
        <dbReference type="Proteomes" id="UP000242763"/>
    </source>
</evidence>
<name>A0A1I3KSM8_9HYPH</name>
<dbReference type="Gene3D" id="3.40.1280.10">
    <property type="match status" value="1"/>
</dbReference>
<dbReference type="GO" id="GO:0005829">
    <property type="term" value="C:cytosol"/>
    <property type="evidence" value="ECO:0007669"/>
    <property type="project" value="TreeGrafter"/>
</dbReference>
<evidence type="ECO:0000313" key="5">
    <source>
        <dbReference type="EMBL" id="SFI75466.1"/>
    </source>
</evidence>
<dbReference type="GO" id="GO:0006396">
    <property type="term" value="P:RNA processing"/>
    <property type="evidence" value="ECO:0007669"/>
    <property type="project" value="InterPro"/>
</dbReference>
<sequence length="348" mass="37399">MSLASLKLPPTIWSALWLSEPTLSTRLVTVLWSIFALERLSALPGVRLALFTALRAVYRGLMKSDDKSRTPKDSHYARLRRAHRDTTGDASAQSGRPRPRVIAGDLPTDGLVRLYGLHTVRAALDNPARRIKRLMVTRNALARLELEEGAKLPFPVEMVEPRDIDRIVGSEAVHQGALLEAHPLKPKPLSALGDAQLVLVLDQVTDPHNVGAIMRSAVAFGAGALITTSRHSPAESGVLAKSASGALEHIDHIEVRNLADALGQLHDIGFQTIGLDSEGPAELEKTFAAERIALVLGAEGKGLRQKTRDTVTALARLDMPGAIRSLNVSNAAAIALYAAGRHLTTSSK</sequence>
<dbReference type="InterPro" id="IPR004441">
    <property type="entry name" value="rRNA_MeTrfase_TrmH"/>
</dbReference>
<evidence type="ECO:0000259" key="4">
    <source>
        <dbReference type="SMART" id="SM00967"/>
    </source>
</evidence>
<dbReference type="InterPro" id="IPR029064">
    <property type="entry name" value="Ribosomal_eL30-like_sf"/>
</dbReference>
<feature type="domain" description="RNA 2-O ribose methyltransferase substrate binding" evidence="4">
    <location>
        <begin position="113"/>
        <end position="187"/>
    </location>
</feature>
<dbReference type="Pfam" id="PF08032">
    <property type="entry name" value="SpoU_sub_bind"/>
    <property type="match status" value="1"/>
</dbReference>
<dbReference type="STRING" id="1121003.SAMN03080618_01239"/>
<evidence type="ECO:0000256" key="3">
    <source>
        <dbReference type="SAM" id="MobiDB-lite"/>
    </source>
</evidence>
<dbReference type="InterPro" id="IPR029028">
    <property type="entry name" value="Alpha/beta_knot_MTases"/>
</dbReference>
<evidence type="ECO:0000256" key="1">
    <source>
        <dbReference type="ARBA" id="ARBA00022603"/>
    </source>
</evidence>
<dbReference type="Pfam" id="PF00588">
    <property type="entry name" value="SpoU_methylase"/>
    <property type="match status" value="1"/>
</dbReference>
<dbReference type="SUPFAM" id="SSF55315">
    <property type="entry name" value="L30e-like"/>
    <property type="match status" value="1"/>
</dbReference>
<keyword evidence="1 5" id="KW-0489">Methyltransferase</keyword>
<dbReference type="PANTHER" id="PTHR46429">
    <property type="entry name" value="23S RRNA (GUANOSINE-2'-O-)-METHYLTRANSFERASE RLMB"/>
    <property type="match status" value="1"/>
</dbReference>
<gene>
    <name evidence="5" type="ORF">SAMN03080618_01239</name>
</gene>
<dbReference type="Gene3D" id="3.30.1330.30">
    <property type="match status" value="1"/>
</dbReference>
<dbReference type="EMBL" id="FORF01000006">
    <property type="protein sequence ID" value="SFI75466.1"/>
    <property type="molecule type" value="Genomic_DNA"/>
</dbReference>
<evidence type="ECO:0000256" key="2">
    <source>
        <dbReference type="ARBA" id="ARBA00022679"/>
    </source>
</evidence>
<dbReference type="GO" id="GO:0032259">
    <property type="term" value="P:methylation"/>
    <property type="evidence" value="ECO:0007669"/>
    <property type="project" value="UniProtKB-KW"/>
</dbReference>
<protein>
    <submittedName>
        <fullName evidence="5">23S rRNA (Guanosine2251-2'-O)-methyltransferase</fullName>
    </submittedName>
</protein>
<dbReference type="CDD" id="cd18103">
    <property type="entry name" value="SpoU-like_RlmB"/>
    <property type="match status" value="1"/>
</dbReference>
<dbReference type="InterPro" id="IPR013123">
    <property type="entry name" value="SpoU_subst-bd"/>
</dbReference>
<dbReference type="GO" id="GO:0003723">
    <property type="term" value="F:RNA binding"/>
    <property type="evidence" value="ECO:0007669"/>
    <property type="project" value="InterPro"/>
</dbReference>
<dbReference type="SMART" id="SM00967">
    <property type="entry name" value="SpoU_sub_bind"/>
    <property type="match status" value="1"/>
</dbReference>
<keyword evidence="2 5" id="KW-0808">Transferase</keyword>